<evidence type="ECO:0000313" key="2">
    <source>
        <dbReference type="Proteomes" id="UP000654345"/>
    </source>
</evidence>
<sequence length="92" mass="11269">MYIYYVLRGKQGAEELEFDGDIDQDTFPGIDQTEGLDVIEYLTKTLHADKPEVEWYECDLTNEYFDREDSYIFFNQRWIRRSETPWRRDRIN</sequence>
<proteinExistence type="predicted"/>
<keyword evidence="2" id="KW-1185">Reference proteome</keyword>
<protein>
    <submittedName>
        <fullName evidence="1">Uncharacterized protein</fullName>
    </submittedName>
</protein>
<dbReference type="EMBL" id="BNJG01000001">
    <property type="protein sequence ID" value="GHO52211.1"/>
    <property type="molecule type" value="Genomic_DNA"/>
</dbReference>
<reference evidence="1 2" key="1">
    <citation type="journal article" date="2021" name="Int. J. Syst. Evol. Microbiol.">
        <title>Reticulibacter mediterranei gen. nov., sp. nov., within the new family Reticulibacteraceae fam. nov., and Ktedonospora formicarum gen. nov., sp. nov., Ktedonobacter robiniae sp. nov., Dictyobacter formicarum sp. nov. and Dictyobacter arantiisoli sp. nov., belonging to the class Ktedonobacteria.</title>
        <authorList>
            <person name="Yabe S."/>
            <person name="Zheng Y."/>
            <person name="Wang C.M."/>
            <person name="Sakai Y."/>
            <person name="Abe K."/>
            <person name="Yokota A."/>
            <person name="Donadio S."/>
            <person name="Cavaletti L."/>
            <person name="Monciardini P."/>
        </authorList>
    </citation>
    <scope>NUCLEOTIDE SEQUENCE [LARGE SCALE GENOMIC DNA]</scope>
    <source>
        <strain evidence="1 2">SOSP1-30</strain>
    </source>
</reference>
<evidence type="ECO:0000313" key="1">
    <source>
        <dbReference type="EMBL" id="GHO52211.1"/>
    </source>
</evidence>
<name>A0ABQ3UHK9_9CHLR</name>
<gene>
    <name evidence="1" type="ORF">KSB_06860</name>
</gene>
<dbReference type="Proteomes" id="UP000654345">
    <property type="component" value="Unassembled WGS sequence"/>
</dbReference>
<comment type="caution">
    <text evidence="1">The sequence shown here is derived from an EMBL/GenBank/DDBJ whole genome shotgun (WGS) entry which is preliminary data.</text>
</comment>
<dbReference type="RefSeq" id="WP_201369140.1">
    <property type="nucleotide sequence ID" value="NZ_BNJG01000001.1"/>
</dbReference>
<organism evidence="1 2">
    <name type="scientific">Ktedonobacter robiniae</name>
    <dbReference type="NCBI Taxonomy" id="2778365"/>
    <lineage>
        <taxon>Bacteria</taxon>
        <taxon>Bacillati</taxon>
        <taxon>Chloroflexota</taxon>
        <taxon>Ktedonobacteria</taxon>
        <taxon>Ktedonobacterales</taxon>
        <taxon>Ktedonobacteraceae</taxon>
        <taxon>Ktedonobacter</taxon>
    </lineage>
</organism>
<accession>A0ABQ3UHK9</accession>